<evidence type="ECO:0000313" key="1">
    <source>
        <dbReference type="EMBL" id="MED6169703.1"/>
    </source>
</evidence>
<protein>
    <submittedName>
        <fullName evidence="1">Uncharacterized protein</fullName>
    </submittedName>
</protein>
<evidence type="ECO:0000313" key="2">
    <source>
        <dbReference type="Proteomes" id="UP001341840"/>
    </source>
</evidence>
<accession>A0ABU6VBU7</accession>
<dbReference type="EMBL" id="JASCZI010151118">
    <property type="protein sequence ID" value="MED6169703.1"/>
    <property type="molecule type" value="Genomic_DNA"/>
</dbReference>
<dbReference type="Proteomes" id="UP001341840">
    <property type="component" value="Unassembled WGS sequence"/>
</dbReference>
<gene>
    <name evidence="1" type="ORF">PIB30_023727</name>
</gene>
<organism evidence="1 2">
    <name type="scientific">Stylosanthes scabra</name>
    <dbReference type="NCBI Taxonomy" id="79078"/>
    <lineage>
        <taxon>Eukaryota</taxon>
        <taxon>Viridiplantae</taxon>
        <taxon>Streptophyta</taxon>
        <taxon>Embryophyta</taxon>
        <taxon>Tracheophyta</taxon>
        <taxon>Spermatophyta</taxon>
        <taxon>Magnoliopsida</taxon>
        <taxon>eudicotyledons</taxon>
        <taxon>Gunneridae</taxon>
        <taxon>Pentapetalae</taxon>
        <taxon>rosids</taxon>
        <taxon>fabids</taxon>
        <taxon>Fabales</taxon>
        <taxon>Fabaceae</taxon>
        <taxon>Papilionoideae</taxon>
        <taxon>50 kb inversion clade</taxon>
        <taxon>dalbergioids sensu lato</taxon>
        <taxon>Dalbergieae</taxon>
        <taxon>Pterocarpus clade</taxon>
        <taxon>Stylosanthes</taxon>
    </lineage>
</organism>
<proteinExistence type="predicted"/>
<comment type="caution">
    <text evidence="1">The sequence shown here is derived from an EMBL/GenBank/DDBJ whole genome shotgun (WGS) entry which is preliminary data.</text>
</comment>
<keyword evidence="2" id="KW-1185">Reference proteome</keyword>
<sequence length="141" mass="15504">MVIEVVRDEDELELRPQHFHVQITIQALLAGLKSSRFQDTLQQISLDDMAYKPGFDGSQAQVQLDLNEPASALSQLFMAYVGTPPSAYMAYPYARGSELVSAPAPHDPSTDGGCVDEGDALMERGRRVPRRRGYGKGAHVE</sequence>
<name>A0ABU6VBU7_9FABA</name>
<reference evidence="1 2" key="1">
    <citation type="journal article" date="2023" name="Plants (Basel)">
        <title>Bridging the Gap: Combining Genomics and Transcriptomics Approaches to Understand Stylosanthes scabra, an Orphan Legume from the Brazilian Caatinga.</title>
        <authorList>
            <person name="Ferreira-Neto J.R.C."/>
            <person name="da Silva M.D."/>
            <person name="Binneck E."/>
            <person name="de Melo N.F."/>
            <person name="da Silva R.H."/>
            <person name="de Melo A.L.T.M."/>
            <person name="Pandolfi V."/>
            <person name="Bustamante F.O."/>
            <person name="Brasileiro-Vidal A.C."/>
            <person name="Benko-Iseppon A.M."/>
        </authorList>
    </citation>
    <scope>NUCLEOTIDE SEQUENCE [LARGE SCALE GENOMIC DNA]</scope>
    <source>
        <tissue evidence="1">Leaves</tissue>
    </source>
</reference>